<dbReference type="PROSITE" id="PS51257">
    <property type="entry name" value="PROKAR_LIPOPROTEIN"/>
    <property type="match status" value="1"/>
</dbReference>
<keyword evidence="4 6" id="KW-1133">Transmembrane helix</keyword>
<proteinExistence type="inferred from homology"/>
<organism evidence="7">
    <name type="scientific">Chlorobaculum parvum</name>
    <dbReference type="NCBI Taxonomy" id="274539"/>
    <lineage>
        <taxon>Bacteria</taxon>
        <taxon>Pseudomonadati</taxon>
        <taxon>Chlorobiota</taxon>
        <taxon>Chlorobiia</taxon>
        <taxon>Chlorobiales</taxon>
        <taxon>Chlorobiaceae</taxon>
        <taxon>Chlorobaculum</taxon>
    </lineage>
</organism>
<comment type="similarity">
    <text evidence="2">Belongs to the LemA family.</text>
</comment>
<dbReference type="PANTHER" id="PTHR34478:SF2">
    <property type="entry name" value="MEMBRANE PROTEIN"/>
    <property type="match status" value="1"/>
</dbReference>
<dbReference type="Pfam" id="PF04011">
    <property type="entry name" value="LemA"/>
    <property type="match status" value="1"/>
</dbReference>
<accession>A0A7C5HTN8</accession>
<dbReference type="GO" id="GO:0016020">
    <property type="term" value="C:membrane"/>
    <property type="evidence" value="ECO:0007669"/>
    <property type="project" value="UniProtKB-SubCell"/>
</dbReference>
<name>A0A7C5HTN8_9CHLB</name>
<evidence type="ECO:0000256" key="1">
    <source>
        <dbReference type="ARBA" id="ARBA00004167"/>
    </source>
</evidence>
<gene>
    <name evidence="7" type="ORF">ENL07_09785</name>
</gene>
<dbReference type="AlphaFoldDB" id="A0A7C5HTN8"/>
<keyword evidence="3 6" id="KW-0812">Transmembrane</keyword>
<dbReference type="PANTHER" id="PTHR34478">
    <property type="entry name" value="PROTEIN LEMA"/>
    <property type="match status" value="1"/>
</dbReference>
<evidence type="ECO:0000256" key="2">
    <source>
        <dbReference type="ARBA" id="ARBA00008854"/>
    </source>
</evidence>
<dbReference type="InterPro" id="IPR007156">
    <property type="entry name" value="MamQ_LemA"/>
</dbReference>
<dbReference type="InterPro" id="IPR023353">
    <property type="entry name" value="LemA-like_dom_sf"/>
</dbReference>
<feature type="transmembrane region" description="Helical" evidence="6">
    <location>
        <begin position="12"/>
        <end position="30"/>
    </location>
</feature>
<dbReference type="EMBL" id="DRSQ01000212">
    <property type="protein sequence ID" value="HHE32887.1"/>
    <property type="molecule type" value="Genomic_DNA"/>
</dbReference>
<evidence type="ECO:0000256" key="3">
    <source>
        <dbReference type="ARBA" id="ARBA00022692"/>
    </source>
</evidence>
<protein>
    <submittedName>
        <fullName evidence="7">LemA family protein</fullName>
    </submittedName>
</protein>
<reference evidence="7" key="1">
    <citation type="journal article" date="2020" name="mSystems">
        <title>Genome- and Community-Level Interaction Insights into Carbon Utilization and Element Cycling Functions of Hydrothermarchaeota in Hydrothermal Sediment.</title>
        <authorList>
            <person name="Zhou Z."/>
            <person name="Liu Y."/>
            <person name="Xu W."/>
            <person name="Pan J."/>
            <person name="Luo Z.H."/>
            <person name="Li M."/>
        </authorList>
    </citation>
    <scope>NUCLEOTIDE SEQUENCE [LARGE SCALE GENOMIC DNA]</scope>
    <source>
        <strain evidence="7">HyVt-633</strain>
    </source>
</reference>
<evidence type="ECO:0000313" key="7">
    <source>
        <dbReference type="EMBL" id="HHE32887.1"/>
    </source>
</evidence>
<evidence type="ECO:0000256" key="5">
    <source>
        <dbReference type="ARBA" id="ARBA00023136"/>
    </source>
</evidence>
<keyword evidence="5 6" id="KW-0472">Membrane</keyword>
<dbReference type="Gene3D" id="1.20.1440.20">
    <property type="entry name" value="LemA-like domain"/>
    <property type="match status" value="1"/>
</dbReference>
<sequence length="199" mass="22226">MIRSYFRSVSRVLPFLVALVMLSGCGYNVIQQNEEAVNRAWGDLESQLQRRADLVPNLVATVKGAAGFEKETLQAVVEARAKATSIQLTPEMLSDQAAMSQFQAAQGQLSSALSRLLVTVERYPQLKATQNFRDLQVQLEGTENRISVARQRYNQAVEVFNFSIRKFPNSITNNVALNLKPKEYFKADAAARAVPEVKF</sequence>
<dbReference type="Proteomes" id="UP000886058">
    <property type="component" value="Unassembled WGS sequence"/>
</dbReference>
<evidence type="ECO:0000256" key="6">
    <source>
        <dbReference type="SAM" id="Phobius"/>
    </source>
</evidence>
<evidence type="ECO:0000256" key="4">
    <source>
        <dbReference type="ARBA" id="ARBA00022989"/>
    </source>
</evidence>
<comment type="caution">
    <text evidence="7">The sequence shown here is derived from an EMBL/GenBank/DDBJ whole genome shotgun (WGS) entry which is preliminary data.</text>
</comment>
<dbReference type="SUPFAM" id="SSF140478">
    <property type="entry name" value="LemA-like"/>
    <property type="match status" value="1"/>
</dbReference>
<comment type="subcellular location">
    <subcellularLocation>
        <location evidence="1">Membrane</location>
        <topology evidence="1">Single-pass membrane protein</topology>
    </subcellularLocation>
</comment>